<dbReference type="EMBL" id="MLBF01000061">
    <property type="protein sequence ID" value="OLN27229.1"/>
    <property type="molecule type" value="Genomic_DNA"/>
</dbReference>
<gene>
    <name evidence="1" type="ORF">DSOL_4654</name>
</gene>
<keyword evidence="2" id="KW-1185">Reference proteome</keyword>
<dbReference type="STRING" id="1888891.DSOL_4654"/>
<dbReference type="AlphaFoldDB" id="A0A1Q8QIR1"/>
<name>A0A1Q8QIR1_9FIRM</name>
<dbReference type="Proteomes" id="UP000186102">
    <property type="component" value="Unassembled WGS sequence"/>
</dbReference>
<proteinExistence type="predicted"/>
<comment type="caution">
    <text evidence="1">The sequence shown here is derived from an EMBL/GenBank/DDBJ whole genome shotgun (WGS) entry which is preliminary data.</text>
</comment>
<sequence>MGLSFFRAESITSVILSAGPFSPTGGSSRFTEGLSGRCREGKIAGFSVGEIVFAEFQALD</sequence>
<evidence type="ECO:0000313" key="2">
    <source>
        <dbReference type="Proteomes" id="UP000186102"/>
    </source>
</evidence>
<protein>
    <submittedName>
        <fullName evidence="1">Uncharacterized protein</fullName>
    </submittedName>
</protein>
<organism evidence="1 2">
    <name type="scientific">Desulfosporosinus metallidurans</name>
    <dbReference type="NCBI Taxonomy" id="1888891"/>
    <lineage>
        <taxon>Bacteria</taxon>
        <taxon>Bacillati</taxon>
        <taxon>Bacillota</taxon>
        <taxon>Clostridia</taxon>
        <taxon>Eubacteriales</taxon>
        <taxon>Desulfitobacteriaceae</taxon>
        <taxon>Desulfosporosinus</taxon>
    </lineage>
</organism>
<accession>A0A1Q8QIR1</accession>
<reference evidence="1 2" key="1">
    <citation type="submission" date="2016-09" db="EMBL/GenBank/DDBJ databases">
        <title>Complete genome of Desulfosporosinus sp. OL.</title>
        <authorList>
            <person name="Mardanov A."/>
            <person name="Beletsky A."/>
            <person name="Panova A."/>
            <person name="Karnachuk O."/>
            <person name="Ravin N."/>
        </authorList>
    </citation>
    <scope>NUCLEOTIDE SEQUENCE [LARGE SCALE GENOMIC DNA]</scope>
    <source>
        <strain evidence="1 2">OL</strain>
    </source>
</reference>
<evidence type="ECO:0000313" key="1">
    <source>
        <dbReference type="EMBL" id="OLN27229.1"/>
    </source>
</evidence>